<reference evidence="4" key="1">
    <citation type="submission" date="2021-03" db="EMBL/GenBank/DDBJ databases">
        <authorList>
            <person name="Li Z."/>
            <person name="Yang C."/>
        </authorList>
    </citation>
    <scope>NUCLEOTIDE SEQUENCE</scope>
    <source>
        <strain evidence="4">Dzin_1.0</strain>
        <tissue evidence="4">Leaf</tissue>
    </source>
</reference>
<evidence type="ECO:0000256" key="1">
    <source>
        <dbReference type="ARBA" id="ARBA00023015"/>
    </source>
</evidence>
<organism evidence="4 5">
    <name type="scientific">Dioscorea zingiberensis</name>
    <dbReference type="NCBI Taxonomy" id="325984"/>
    <lineage>
        <taxon>Eukaryota</taxon>
        <taxon>Viridiplantae</taxon>
        <taxon>Streptophyta</taxon>
        <taxon>Embryophyta</taxon>
        <taxon>Tracheophyta</taxon>
        <taxon>Spermatophyta</taxon>
        <taxon>Magnoliopsida</taxon>
        <taxon>Liliopsida</taxon>
        <taxon>Dioscoreales</taxon>
        <taxon>Dioscoreaceae</taxon>
        <taxon>Dioscorea</taxon>
    </lineage>
</organism>
<evidence type="ECO:0000256" key="2">
    <source>
        <dbReference type="ARBA" id="ARBA00023163"/>
    </source>
</evidence>
<dbReference type="EMBL" id="JAGGNH010000003">
    <property type="protein sequence ID" value="KAJ0979916.1"/>
    <property type="molecule type" value="Genomic_DNA"/>
</dbReference>
<keyword evidence="1" id="KW-0805">Transcription regulation</keyword>
<dbReference type="AlphaFoldDB" id="A0A9D5CUL9"/>
<comment type="caution">
    <text evidence="4">The sequence shown here is derived from an EMBL/GenBank/DDBJ whole genome shotgun (WGS) entry which is preliminary data.</text>
</comment>
<evidence type="ECO:0000313" key="5">
    <source>
        <dbReference type="Proteomes" id="UP001085076"/>
    </source>
</evidence>
<dbReference type="Proteomes" id="UP001085076">
    <property type="component" value="Miscellaneous, Linkage group lg03"/>
</dbReference>
<dbReference type="Pfam" id="PF03514">
    <property type="entry name" value="GRAS"/>
    <property type="match status" value="1"/>
</dbReference>
<feature type="short sequence motif" description="VHIID" evidence="3">
    <location>
        <begin position="305"/>
        <end position="309"/>
    </location>
</feature>
<dbReference type="PROSITE" id="PS50985">
    <property type="entry name" value="GRAS"/>
    <property type="match status" value="1"/>
</dbReference>
<dbReference type="PANTHER" id="PTHR31636">
    <property type="entry name" value="OSJNBA0084A10.13 PROTEIN-RELATED"/>
    <property type="match status" value="1"/>
</dbReference>
<keyword evidence="2" id="KW-0804">Transcription</keyword>
<feature type="region of interest" description="SAW" evidence="3">
    <location>
        <begin position="484"/>
        <end position="560"/>
    </location>
</feature>
<keyword evidence="5" id="KW-1185">Reference proteome</keyword>
<dbReference type="OrthoDB" id="770224at2759"/>
<evidence type="ECO:0000256" key="3">
    <source>
        <dbReference type="PROSITE-ProRule" id="PRU01191"/>
    </source>
</evidence>
<protein>
    <recommendedName>
        <fullName evidence="6">DELLA RGL1-like protein</fullName>
    </recommendedName>
</protein>
<feature type="region of interest" description="Leucine repeat II (LRII)" evidence="3">
    <location>
        <begin position="349"/>
        <end position="381"/>
    </location>
</feature>
<gene>
    <name evidence="4" type="ORF">J5N97_015390</name>
</gene>
<accession>A0A9D5CUL9</accession>
<evidence type="ECO:0000313" key="4">
    <source>
        <dbReference type="EMBL" id="KAJ0979916.1"/>
    </source>
</evidence>
<name>A0A9D5CUL9_9LILI</name>
<dbReference type="InterPro" id="IPR005202">
    <property type="entry name" value="TF_GRAS"/>
</dbReference>
<proteinExistence type="inferred from homology"/>
<comment type="caution">
    <text evidence="3">Lacks conserved residue(s) required for the propagation of feature annotation.</text>
</comment>
<comment type="similarity">
    <text evidence="3">Belongs to the GRAS family.</text>
</comment>
<sequence length="562" mass="63342">MSSNSELSSSVCSSGDGYDSNNQFDDFWTSNGFCHESPSDQQWYVPAELMGIDDMHFDMVSAAYHLVEQPKSAYQEEDPEKSLESEICELLGPNNIKSFHVTFPYFEIINGDQPSKLQPCYKGEQITEPMDEEEAMVGGALSTEEVMKIAAAHYIQLSTDREGESSILMHPMGLTYAGLNDDEIKKVELAGLLLAAAEKASNQQYDRSSNLLGECMALSSSTGNTVQRVVHYFADALQERIDRETGQGSSIGWKNSGVPAEDVIRGLRSNHPIQLFVHQKLPISQLLDCTSVQTILENVDLLTRVHIIDLSIKHGIQWTILMQALATRSTPVEYLKISAVGSSEKPISETGKRLMDFAESLNLVFDFKPVIIPDIKELKEDMFEIEDDEVIAVYSAFDVNVMLVKPECLENLLRVIRRLKPCVMTVADVEANHNSPNFITRFTESLFYFSAFFDCIDSYMDEDDPYRMYLEGHDFSQGIRSIVATEGEERIVRHVGIGVWRSFFGRFGMVEVELSEWSQYQANLLVKQFNHGSSCNLGRNGKSLIIKWKGTPLHFISAWRFN</sequence>
<reference evidence="4" key="2">
    <citation type="journal article" date="2022" name="Hortic Res">
        <title>The genome of Dioscorea zingiberensis sheds light on the biosynthesis, origin and evolution of the medicinally important diosgenin saponins.</title>
        <authorList>
            <person name="Li Y."/>
            <person name="Tan C."/>
            <person name="Li Z."/>
            <person name="Guo J."/>
            <person name="Li S."/>
            <person name="Chen X."/>
            <person name="Wang C."/>
            <person name="Dai X."/>
            <person name="Yang H."/>
            <person name="Song W."/>
            <person name="Hou L."/>
            <person name="Xu J."/>
            <person name="Tong Z."/>
            <person name="Xu A."/>
            <person name="Yuan X."/>
            <person name="Wang W."/>
            <person name="Yang Q."/>
            <person name="Chen L."/>
            <person name="Sun Z."/>
            <person name="Wang K."/>
            <person name="Pan B."/>
            <person name="Chen J."/>
            <person name="Bao Y."/>
            <person name="Liu F."/>
            <person name="Qi X."/>
            <person name="Gang D.R."/>
            <person name="Wen J."/>
            <person name="Li J."/>
        </authorList>
    </citation>
    <scope>NUCLEOTIDE SEQUENCE</scope>
    <source>
        <strain evidence="4">Dzin_1.0</strain>
    </source>
</reference>
<evidence type="ECO:0008006" key="6">
    <source>
        <dbReference type="Google" id="ProtNLM"/>
    </source>
</evidence>